<dbReference type="Proteomes" id="UP001620514">
    <property type="component" value="Unassembled WGS sequence"/>
</dbReference>
<reference evidence="1 2" key="1">
    <citation type="submission" date="2024-11" db="EMBL/GenBank/DDBJ databases">
        <title>Using genomics to understand microbial adaptation to soil warming.</title>
        <authorList>
            <person name="Deangelis K.M. PhD."/>
        </authorList>
    </citation>
    <scope>NUCLEOTIDE SEQUENCE [LARGE SCALE GENOMIC DNA]</scope>
    <source>
        <strain evidence="1 2">GAS97</strain>
    </source>
</reference>
<name>A0ABW8MGH3_9BURK</name>
<organism evidence="1 2">
    <name type="scientific">Caballeronia udeis</name>
    <dbReference type="NCBI Taxonomy" id="1232866"/>
    <lineage>
        <taxon>Bacteria</taxon>
        <taxon>Pseudomonadati</taxon>
        <taxon>Pseudomonadota</taxon>
        <taxon>Betaproteobacteria</taxon>
        <taxon>Burkholderiales</taxon>
        <taxon>Burkholderiaceae</taxon>
        <taxon>Caballeronia</taxon>
    </lineage>
</organism>
<comment type="caution">
    <text evidence="1">The sequence shown here is derived from an EMBL/GenBank/DDBJ whole genome shotgun (WGS) entry which is preliminary data.</text>
</comment>
<evidence type="ECO:0000313" key="2">
    <source>
        <dbReference type="Proteomes" id="UP001620514"/>
    </source>
</evidence>
<dbReference type="EMBL" id="JBIYDN010000004">
    <property type="protein sequence ID" value="MFK4441551.1"/>
    <property type="molecule type" value="Genomic_DNA"/>
</dbReference>
<proteinExistence type="predicted"/>
<gene>
    <name evidence="1" type="ORF">ABH943_001566</name>
</gene>
<dbReference type="PROSITE" id="PS51257">
    <property type="entry name" value="PROKAR_LIPOPROTEIN"/>
    <property type="match status" value="1"/>
</dbReference>
<keyword evidence="2" id="KW-1185">Reference proteome</keyword>
<sequence>MANTASKGRSQTFKDTMKKIVGALALPLFLLQACAQFHNADAGQPEVETAPNASVASIVQCLTDEAKKHNATFKQTPIPQGTMLEFGDSNVIKVRFDNGETSYRFYPGERHLSNLWLEGASKKCAP</sequence>
<evidence type="ECO:0008006" key="3">
    <source>
        <dbReference type="Google" id="ProtNLM"/>
    </source>
</evidence>
<evidence type="ECO:0000313" key="1">
    <source>
        <dbReference type="EMBL" id="MFK4441551.1"/>
    </source>
</evidence>
<accession>A0ABW8MGH3</accession>
<protein>
    <recommendedName>
        <fullName evidence="3">Lipoprotein</fullName>
    </recommendedName>
</protein>